<evidence type="ECO:0000313" key="2">
    <source>
        <dbReference type="EMBL" id="AFD29066.1"/>
    </source>
</evidence>
<feature type="chain" id="PRO_5003618547" evidence="1">
    <location>
        <begin position="20"/>
        <end position="339"/>
    </location>
</feature>
<reference evidence="2" key="1">
    <citation type="journal article" date="2012" name="FEBS Lett.">
        <title>Genomic analysis of ICEVchBan8: An atypical genetic element in Vibrio cholerae.</title>
        <authorList>
            <person name="Taviani E."/>
            <person name="Spagnoletti M."/>
            <person name="Ceccarelli D."/>
            <person name="Haley B.J."/>
            <person name="Hasan N.A."/>
            <person name="Chen A."/>
            <person name="Colombo M.M."/>
            <person name="Huq A."/>
            <person name="Colwell R.R."/>
        </authorList>
    </citation>
    <scope>NUCLEOTIDE SEQUENCE</scope>
    <source>
        <strain evidence="2">MZ03</strain>
    </source>
</reference>
<organism evidence="2">
    <name type="scientific">Vibrio cholerae O37</name>
    <dbReference type="NCBI Taxonomy" id="185332"/>
    <lineage>
        <taxon>Bacteria</taxon>
        <taxon>Pseudomonadati</taxon>
        <taxon>Pseudomonadota</taxon>
        <taxon>Gammaproteobacteria</taxon>
        <taxon>Vibrionales</taxon>
        <taxon>Vibrionaceae</taxon>
        <taxon>Vibrio</taxon>
    </lineage>
</organism>
<dbReference type="EMBL" id="JQ345361">
    <property type="protein sequence ID" value="AFD29066.1"/>
    <property type="molecule type" value="Genomic_DNA"/>
</dbReference>
<feature type="signal peptide" evidence="1">
    <location>
        <begin position="1"/>
        <end position="19"/>
    </location>
</feature>
<keyword evidence="1" id="KW-0732">Signal</keyword>
<name>H9CJH1_VIBCL</name>
<protein>
    <submittedName>
        <fullName evidence="2">Uncharacterized protein</fullName>
    </submittedName>
</protein>
<evidence type="ECO:0000256" key="1">
    <source>
        <dbReference type="SAM" id="SignalP"/>
    </source>
</evidence>
<proteinExistence type="predicted"/>
<accession>H9CJH1</accession>
<dbReference type="AlphaFoldDB" id="H9CJH1"/>
<sequence length="339" mass="38616">MKLSAITFALMLASASASASITTFGTKNNTYTPPAPTTSNVPEELRKRFDRCPTIYQPLPLRIFSGTYGAYVRVNLLAGRFGDTINEPLPYGKVVQDTSKFEDPYIYSAMLFDPNYNYMSTTSEFSPYLVGGGKAATIKYSDSIYWQKLKFGESHNKLPIYVTPTYEVKSSAFDKRITLPTRDIDVFEVLLFNQNWDINGSPRTVQKIVDVLNNNKHPYLETRITFYRNKSDMFTWNYVVDNPAGILFSIFDYNGSYNNSRGSFDIRKVRSIEFRFDKLNSNVGGGTRLDTIVNQYGQRARTFIDADILHVGYITDPSIPDALVSAEQRVYTENNCFYR</sequence>